<dbReference type="InterPro" id="IPR014963">
    <property type="entry name" value="UPF0302_N"/>
</dbReference>
<evidence type="ECO:0000259" key="3">
    <source>
        <dbReference type="Pfam" id="PF08858"/>
    </source>
</evidence>
<dbReference type="Pfam" id="PF08864">
    <property type="entry name" value="UPF0302"/>
    <property type="match status" value="1"/>
</dbReference>
<protein>
    <recommendedName>
        <fullName evidence="1">UPF0302 protein SAMN04487752_0505</fullName>
    </recommendedName>
</protein>
<dbReference type="InterPro" id="IPR011188">
    <property type="entry name" value="UPF0302"/>
</dbReference>
<comment type="similarity">
    <text evidence="1">Belongs to the UPF0302 family.</text>
</comment>
<dbReference type="OrthoDB" id="2155814at2"/>
<dbReference type="Proteomes" id="UP000199481">
    <property type="component" value="Unassembled WGS sequence"/>
</dbReference>
<dbReference type="InterPro" id="IPR038091">
    <property type="entry name" value="UPF0302_N_sf"/>
</dbReference>
<proteinExistence type="inferred from homology"/>
<name>A0A1H0XVW8_9LACT</name>
<evidence type="ECO:0000313" key="5">
    <source>
        <dbReference type="EMBL" id="SDQ06796.1"/>
    </source>
</evidence>
<dbReference type="Gene3D" id="4.10.810.10">
    <property type="entry name" value="Virus Scaffolding Protein, Chain A"/>
    <property type="match status" value="1"/>
</dbReference>
<evidence type="ECO:0000256" key="1">
    <source>
        <dbReference type="HAMAP-Rule" id="MF_00760"/>
    </source>
</evidence>
<dbReference type="InterPro" id="IPR027393">
    <property type="entry name" value="Virus_scaffolding_prot_C"/>
</dbReference>
<evidence type="ECO:0000256" key="2">
    <source>
        <dbReference type="SAM" id="Coils"/>
    </source>
</evidence>
<dbReference type="AlphaFoldDB" id="A0A1H0XVW8"/>
<dbReference type="HAMAP" id="MF_00760">
    <property type="entry name" value="UPF0302"/>
    <property type="match status" value="1"/>
</dbReference>
<feature type="domain" description="IDEAL" evidence="3">
    <location>
        <begin position="147"/>
        <end position="175"/>
    </location>
</feature>
<keyword evidence="6" id="KW-1185">Reference proteome</keyword>
<feature type="coiled-coil region" evidence="2">
    <location>
        <begin position="161"/>
        <end position="188"/>
    </location>
</feature>
<dbReference type="Pfam" id="PF08858">
    <property type="entry name" value="IDEAL"/>
    <property type="match status" value="1"/>
</dbReference>
<reference evidence="6" key="1">
    <citation type="submission" date="2016-10" db="EMBL/GenBank/DDBJ databases">
        <authorList>
            <person name="Varghese N."/>
            <person name="Submissions S."/>
        </authorList>
    </citation>
    <scope>NUCLEOTIDE SEQUENCE [LARGE SCALE GENOMIC DNA]</scope>
    <source>
        <strain evidence="6">MPL-11</strain>
    </source>
</reference>
<feature type="domain" description="UPF0302" evidence="4">
    <location>
        <begin position="10"/>
        <end position="113"/>
    </location>
</feature>
<gene>
    <name evidence="5" type="ORF">SAMN04487752_0505</name>
</gene>
<dbReference type="Gene3D" id="3.40.1530.30">
    <property type="entry name" value="Uncharacterised family UPF0302, N-terminal domain"/>
    <property type="match status" value="1"/>
</dbReference>
<dbReference type="PIRSF" id="PIRSF007165">
    <property type="entry name" value="UCP007165"/>
    <property type="match status" value="1"/>
</dbReference>
<accession>A0A1H0XVW8</accession>
<keyword evidence="2" id="KW-0175">Coiled coil</keyword>
<dbReference type="RefSeq" id="WP_089974903.1">
    <property type="nucleotide sequence ID" value="NZ_CP084916.1"/>
</dbReference>
<evidence type="ECO:0000313" key="6">
    <source>
        <dbReference type="Proteomes" id="UP000199481"/>
    </source>
</evidence>
<dbReference type="NCBIfam" id="NF002965">
    <property type="entry name" value="PRK03636.1"/>
    <property type="match status" value="1"/>
</dbReference>
<sequence>MNIQISLEAKKNFLGWFLDRYQLKRRESMWILNYLLNHDIVLNKVHFVEAVDKTPRGMMMSTTETNNEAFLFYKNGTVFSDPEQAFHEVRLNWQEEMYIELVFLNPWKSAEYLTILEDNPYYKWNETISIQLVEEVELALETLSLTERKQNTLHQIDLSLEKEDRERFIQLSKQLKEIEEDLRNEQKKPNH</sequence>
<organism evidence="5 6">
    <name type="scientific">Carnobacterium viridans</name>
    <dbReference type="NCBI Taxonomy" id="174587"/>
    <lineage>
        <taxon>Bacteria</taxon>
        <taxon>Bacillati</taxon>
        <taxon>Bacillota</taxon>
        <taxon>Bacilli</taxon>
        <taxon>Lactobacillales</taxon>
        <taxon>Carnobacteriaceae</taxon>
        <taxon>Carnobacterium</taxon>
    </lineage>
</organism>
<dbReference type="EMBL" id="FNJW01000008">
    <property type="protein sequence ID" value="SDQ06796.1"/>
    <property type="molecule type" value="Genomic_DNA"/>
</dbReference>
<evidence type="ECO:0000259" key="4">
    <source>
        <dbReference type="Pfam" id="PF08864"/>
    </source>
</evidence>
<dbReference type="InterPro" id="IPR014957">
    <property type="entry name" value="IDEAL_dom"/>
</dbReference>